<evidence type="ECO:0000256" key="1">
    <source>
        <dbReference type="SAM" id="MobiDB-lite"/>
    </source>
</evidence>
<accession>A0A6A4X131</accession>
<dbReference type="OrthoDB" id="6132489at2759"/>
<keyword evidence="2" id="KW-0732">Signal</keyword>
<dbReference type="PANTHER" id="PTHR35842">
    <property type="entry name" value="SI:CH211-67E16.11"/>
    <property type="match status" value="1"/>
</dbReference>
<evidence type="ECO:0000313" key="3">
    <source>
        <dbReference type="EMBL" id="KAF0312945.1"/>
    </source>
</evidence>
<reference evidence="3 4" key="1">
    <citation type="submission" date="2019-07" db="EMBL/GenBank/DDBJ databases">
        <title>Draft genome assembly of a fouling barnacle, Amphibalanus amphitrite (Darwin, 1854): The first reference genome for Thecostraca.</title>
        <authorList>
            <person name="Kim W."/>
        </authorList>
    </citation>
    <scope>NUCLEOTIDE SEQUENCE [LARGE SCALE GENOMIC DNA]</scope>
    <source>
        <strain evidence="3">SNU_AA5</strain>
        <tissue evidence="3">Soma without cirri and trophi</tissue>
    </source>
</reference>
<sequence>MASLLQLVALTTLWHVPAPTEARAAPPPAELEHQRWAAAAFQLTISLNCSAGVLTSPARCELLQLVERRRSVVYLAERPAGASLVTVLPDGQLSAPADADAVLVIDPFPEAAWGHLVSVFTVQRHHVGPKCGPFGGIKLGRQQRPSDGQRRRSRRHGTGPCPKRHRFPSPAAPGSSA</sequence>
<comment type="caution">
    <text evidence="3">The sequence shown here is derived from an EMBL/GenBank/DDBJ whole genome shotgun (WGS) entry which is preliminary data.</text>
</comment>
<evidence type="ECO:0000256" key="2">
    <source>
        <dbReference type="SAM" id="SignalP"/>
    </source>
</evidence>
<feature type="chain" id="PRO_5025441051" description="Nicastrin" evidence="2">
    <location>
        <begin position="23"/>
        <end position="177"/>
    </location>
</feature>
<feature type="signal peptide" evidence="2">
    <location>
        <begin position="1"/>
        <end position="22"/>
    </location>
</feature>
<keyword evidence="4" id="KW-1185">Reference proteome</keyword>
<dbReference type="EMBL" id="VIIS01000126">
    <property type="protein sequence ID" value="KAF0312945.1"/>
    <property type="molecule type" value="Genomic_DNA"/>
</dbReference>
<feature type="region of interest" description="Disordered" evidence="1">
    <location>
        <begin position="133"/>
        <end position="177"/>
    </location>
</feature>
<organism evidence="3 4">
    <name type="scientific">Amphibalanus amphitrite</name>
    <name type="common">Striped barnacle</name>
    <name type="synonym">Balanus amphitrite</name>
    <dbReference type="NCBI Taxonomy" id="1232801"/>
    <lineage>
        <taxon>Eukaryota</taxon>
        <taxon>Metazoa</taxon>
        <taxon>Ecdysozoa</taxon>
        <taxon>Arthropoda</taxon>
        <taxon>Crustacea</taxon>
        <taxon>Multicrustacea</taxon>
        <taxon>Cirripedia</taxon>
        <taxon>Thoracica</taxon>
        <taxon>Thoracicalcarea</taxon>
        <taxon>Balanomorpha</taxon>
        <taxon>Balanoidea</taxon>
        <taxon>Balanidae</taxon>
        <taxon>Amphibalaninae</taxon>
        <taxon>Amphibalanus</taxon>
    </lineage>
</organism>
<evidence type="ECO:0008006" key="5">
    <source>
        <dbReference type="Google" id="ProtNLM"/>
    </source>
</evidence>
<feature type="compositionally biased region" description="Basic residues" evidence="1">
    <location>
        <begin position="151"/>
        <end position="167"/>
    </location>
</feature>
<dbReference type="PANTHER" id="PTHR35842:SF1">
    <property type="entry name" value="SI:CH211-67E16.11"/>
    <property type="match status" value="1"/>
</dbReference>
<protein>
    <recommendedName>
        <fullName evidence="5">Nicastrin</fullName>
    </recommendedName>
</protein>
<proteinExistence type="predicted"/>
<gene>
    <name evidence="3" type="ORF">FJT64_001693</name>
</gene>
<dbReference type="AlphaFoldDB" id="A0A6A4X131"/>
<name>A0A6A4X131_AMPAM</name>
<evidence type="ECO:0000313" key="4">
    <source>
        <dbReference type="Proteomes" id="UP000440578"/>
    </source>
</evidence>
<dbReference type="Proteomes" id="UP000440578">
    <property type="component" value="Unassembled WGS sequence"/>
</dbReference>